<protein>
    <submittedName>
        <fullName evidence="1">Uncharacterized protein</fullName>
    </submittedName>
</protein>
<evidence type="ECO:0000313" key="2">
    <source>
        <dbReference type="Proteomes" id="UP000198304"/>
    </source>
</evidence>
<proteinExistence type="predicted"/>
<dbReference type="EMBL" id="FZOJ01000006">
    <property type="protein sequence ID" value="SNS21026.1"/>
    <property type="molecule type" value="Genomic_DNA"/>
</dbReference>
<dbReference type="OrthoDB" id="3035699at2"/>
<reference evidence="1 2" key="1">
    <citation type="submission" date="2017-06" db="EMBL/GenBank/DDBJ databases">
        <authorList>
            <person name="Kim H.J."/>
            <person name="Triplett B.A."/>
        </authorList>
    </citation>
    <scope>NUCLEOTIDE SEQUENCE [LARGE SCALE GENOMIC DNA]</scope>
    <source>
        <strain evidence="1 2">SCA</strain>
    </source>
</reference>
<sequence>MDRRQIEGELNEYTNSRVIISKVQKAGLPIPPKPVELAEGVNIFTEWEKVKKQHGGMANIPFHILGDFLDRWTSVLAYARWCEAITDIDQASAREIRDTVKQQLYTLQDGGREIRSAEVCTEPIYREWEKKYTESLTLMLATKALREGYEQRVFALSRELTRRGNDVIDIRRGDNGKTIGRYGHD</sequence>
<dbReference type="AlphaFoldDB" id="A0A239CLA0"/>
<keyword evidence="2" id="KW-1185">Reference proteome</keyword>
<gene>
    <name evidence="1" type="ORF">SAMN05446037_100637</name>
</gene>
<dbReference type="Proteomes" id="UP000198304">
    <property type="component" value="Unassembled WGS sequence"/>
</dbReference>
<evidence type="ECO:0000313" key="1">
    <source>
        <dbReference type="EMBL" id="SNS21026.1"/>
    </source>
</evidence>
<accession>A0A239CLA0</accession>
<name>A0A239CLA0_9FIRM</name>
<dbReference type="RefSeq" id="WP_089282292.1">
    <property type="nucleotide sequence ID" value="NZ_FZOJ01000006.1"/>
</dbReference>
<organism evidence="1 2">
    <name type="scientific">Anaerovirgula multivorans</name>
    <dbReference type="NCBI Taxonomy" id="312168"/>
    <lineage>
        <taxon>Bacteria</taxon>
        <taxon>Bacillati</taxon>
        <taxon>Bacillota</taxon>
        <taxon>Clostridia</taxon>
        <taxon>Peptostreptococcales</taxon>
        <taxon>Natronincolaceae</taxon>
        <taxon>Anaerovirgula</taxon>
    </lineage>
</organism>